<sequence>MVWEKQGYVRIPKAVPLFYVLRYVDWRQSVTRVPAELLSHHQSVWDIRSMSAVYAAAAEILDTPAVWAVINEPECAVIKGFLAVNRNGSSLTAVEEGGQYFTLEAQMADLIMTDPQRMSITGFSGCDWLTLDYSPAQPNNAELLGQRQKEFCNDQIAPVNLTLLGQKMMGLAGW</sequence>
<dbReference type="AlphaFoldDB" id="A0A1G8P4N9"/>
<dbReference type="OrthoDB" id="1157001at2"/>
<dbReference type="RefSeq" id="WP_090714063.1">
    <property type="nucleotide sequence ID" value="NZ_CBCSKY010000011.1"/>
</dbReference>
<dbReference type="Proteomes" id="UP000199050">
    <property type="component" value="Unassembled WGS sequence"/>
</dbReference>
<accession>A0A1G8P4N9</accession>
<dbReference type="STRING" id="1174501.SAMN05216192_10987"/>
<gene>
    <name evidence="1" type="ORF">SAMN05216192_10987</name>
</gene>
<organism evidence="1 2">
    <name type="scientific">Paenibacillus typhae</name>
    <dbReference type="NCBI Taxonomy" id="1174501"/>
    <lineage>
        <taxon>Bacteria</taxon>
        <taxon>Bacillati</taxon>
        <taxon>Bacillota</taxon>
        <taxon>Bacilli</taxon>
        <taxon>Bacillales</taxon>
        <taxon>Paenibacillaceae</taxon>
        <taxon>Paenibacillus</taxon>
    </lineage>
</organism>
<proteinExistence type="predicted"/>
<evidence type="ECO:0000313" key="2">
    <source>
        <dbReference type="Proteomes" id="UP000199050"/>
    </source>
</evidence>
<reference evidence="2" key="1">
    <citation type="submission" date="2016-10" db="EMBL/GenBank/DDBJ databases">
        <authorList>
            <person name="Varghese N."/>
            <person name="Submissions S."/>
        </authorList>
    </citation>
    <scope>NUCLEOTIDE SEQUENCE [LARGE SCALE GENOMIC DNA]</scope>
    <source>
        <strain evidence="2">CGMCC 1.11012</strain>
    </source>
</reference>
<evidence type="ECO:0000313" key="1">
    <source>
        <dbReference type="EMBL" id="SDI87392.1"/>
    </source>
</evidence>
<name>A0A1G8P4N9_9BACL</name>
<protein>
    <submittedName>
        <fullName evidence="1">Uncharacterized protein</fullName>
    </submittedName>
</protein>
<keyword evidence="2" id="KW-1185">Reference proteome</keyword>
<dbReference type="EMBL" id="FNDX01000009">
    <property type="protein sequence ID" value="SDI87392.1"/>
    <property type="molecule type" value="Genomic_DNA"/>
</dbReference>